<comment type="similarity">
    <text evidence="2 7">Belongs to the rubredoxin family.</text>
</comment>
<organism evidence="9 10">
    <name type="scientific">Dyella kyungheensis</name>
    <dbReference type="NCBI Taxonomy" id="1242174"/>
    <lineage>
        <taxon>Bacteria</taxon>
        <taxon>Pseudomonadati</taxon>
        <taxon>Pseudomonadota</taxon>
        <taxon>Gammaproteobacteria</taxon>
        <taxon>Lysobacterales</taxon>
        <taxon>Rhodanobacteraceae</taxon>
        <taxon>Dyella</taxon>
    </lineage>
</organism>
<sequence length="71" mass="7871">MNRIYVDDVLCTRCGRVYEASRGCPSSGIPAGTAWEAVPAHWRCPDCGARKSSFESLELIYQRARCVLSGF</sequence>
<keyword evidence="10" id="KW-1185">Reference proteome</keyword>
<keyword evidence="4 7" id="KW-0479">Metal-binding</keyword>
<name>A0ABS2JST7_9GAMM</name>
<evidence type="ECO:0000259" key="8">
    <source>
        <dbReference type="PROSITE" id="PS50903"/>
    </source>
</evidence>
<dbReference type="RefSeq" id="WP_204636335.1">
    <property type="nucleotide sequence ID" value="NZ_CP183983.1"/>
</dbReference>
<dbReference type="Pfam" id="PF00301">
    <property type="entry name" value="Rubredoxin"/>
    <property type="match status" value="1"/>
</dbReference>
<evidence type="ECO:0000256" key="6">
    <source>
        <dbReference type="ARBA" id="ARBA00023004"/>
    </source>
</evidence>
<keyword evidence="5 7" id="KW-0249">Electron transport</keyword>
<evidence type="ECO:0000256" key="1">
    <source>
        <dbReference type="ARBA" id="ARBA00001965"/>
    </source>
</evidence>
<keyword evidence="3" id="KW-0813">Transport</keyword>
<feature type="domain" description="Rubredoxin-like" evidence="8">
    <location>
        <begin position="6"/>
        <end position="57"/>
    </location>
</feature>
<evidence type="ECO:0000256" key="2">
    <source>
        <dbReference type="ARBA" id="ARBA00005337"/>
    </source>
</evidence>
<dbReference type="PROSITE" id="PS50903">
    <property type="entry name" value="RUBREDOXIN_LIKE"/>
    <property type="match status" value="1"/>
</dbReference>
<accession>A0ABS2JST7</accession>
<dbReference type="CDD" id="cd00730">
    <property type="entry name" value="rubredoxin"/>
    <property type="match status" value="1"/>
</dbReference>
<dbReference type="PANTHER" id="PTHR47627">
    <property type="entry name" value="RUBREDOXIN"/>
    <property type="match status" value="1"/>
</dbReference>
<dbReference type="InterPro" id="IPR024934">
    <property type="entry name" value="Rubredoxin-like_dom"/>
</dbReference>
<reference evidence="9 10" key="1">
    <citation type="submission" date="2020-10" db="EMBL/GenBank/DDBJ databases">
        <title>Phylogeny of dyella-like bacteria.</title>
        <authorList>
            <person name="Fu J."/>
        </authorList>
    </citation>
    <scope>NUCLEOTIDE SEQUENCE [LARGE SCALE GENOMIC DNA]</scope>
    <source>
        <strain evidence="9 10">THG-B117</strain>
    </source>
</reference>
<dbReference type="SUPFAM" id="SSF57802">
    <property type="entry name" value="Rubredoxin-like"/>
    <property type="match status" value="1"/>
</dbReference>
<evidence type="ECO:0000256" key="7">
    <source>
        <dbReference type="RuleBase" id="RU003820"/>
    </source>
</evidence>
<evidence type="ECO:0000256" key="4">
    <source>
        <dbReference type="ARBA" id="ARBA00022723"/>
    </source>
</evidence>
<keyword evidence="6 7" id="KW-0408">Iron</keyword>
<dbReference type="EMBL" id="JADIKC010000005">
    <property type="protein sequence ID" value="MBM7121880.1"/>
    <property type="molecule type" value="Genomic_DNA"/>
</dbReference>
<dbReference type="PANTHER" id="PTHR47627:SF1">
    <property type="entry name" value="RUBREDOXIN-1-RELATED"/>
    <property type="match status" value="1"/>
</dbReference>
<evidence type="ECO:0000313" key="9">
    <source>
        <dbReference type="EMBL" id="MBM7121880.1"/>
    </source>
</evidence>
<evidence type="ECO:0000256" key="3">
    <source>
        <dbReference type="ARBA" id="ARBA00022448"/>
    </source>
</evidence>
<evidence type="ECO:0000256" key="5">
    <source>
        <dbReference type="ARBA" id="ARBA00022982"/>
    </source>
</evidence>
<dbReference type="Gene3D" id="2.20.28.10">
    <property type="match status" value="1"/>
</dbReference>
<proteinExistence type="inferred from homology"/>
<comment type="cofactor">
    <cofactor evidence="1 7">
        <name>Fe(3+)</name>
        <dbReference type="ChEBI" id="CHEBI:29034"/>
    </cofactor>
</comment>
<gene>
    <name evidence="9" type="ORF">ISP20_12010</name>
</gene>
<dbReference type="PRINTS" id="PR00163">
    <property type="entry name" value="RUBREDOXIN"/>
</dbReference>
<dbReference type="InterPro" id="IPR024935">
    <property type="entry name" value="Rubredoxin_dom"/>
</dbReference>
<dbReference type="InterPro" id="IPR018527">
    <property type="entry name" value="Rubredoxin_Fe_BS"/>
</dbReference>
<dbReference type="PROSITE" id="PS00202">
    <property type="entry name" value="RUBREDOXIN"/>
    <property type="match status" value="1"/>
</dbReference>
<protein>
    <recommendedName>
        <fullName evidence="7">Rubredoxin</fullName>
    </recommendedName>
</protein>
<evidence type="ECO:0000313" key="10">
    <source>
        <dbReference type="Proteomes" id="UP001430065"/>
    </source>
</evidence>
<dbReference type="Proteomes" id="UP001430065">
    <property type="component" value="Unassembled WGS sequence"/>
</dbReference>
<dbReference type="InterPro" id="IPR050526">
    <property type="entry name" value="Rubredoxin_ET"/>
</dbReference>
<comment type="caution">
    <text evidence="9">The sequence shown here is derived from an EMBL/GenBank/DDBJ whole genome shotgun (WGS) entry which is preliminary data.</text>
</comment>